<accession>A0ACB7IJV2</accession>
<evidence type="ECO:0000313" key="1">
    <source>
        <dbReference type="EMBL" id="KAG9218492.1"/>
    </source>
</evidence>
<protein>
    <submittedName>
        <fullName evidence="1">Uncharacterized protein</fullName>
    </submittedName>
</protein>
<sequence length="204" mass="22874">MASLTTVKLHLQSTTPGEVDGFFQALSTLIHVAPEMPSERLGISVSDASRYFGRTFKMDGPLPWLEDPDEEVWLDITLRANRGNDLAVEQCVSSAIKHLPLGCVHELALDVSTTRLSSTFWMDALPSAAPRLYSLKLGKGTMPSFFSAHARFFKTHPVTDAGLRITVPYNRLRKVSCDFTAQFPAKIKYVGHVFDLVDRVWNYW</sequence>
<dbReference type="Proteomes" id="UP000824881">
    <property type="component" value="Unassembled WGS sequence"/>
</dbReference>
<dbReference type="EMBL" id="WQMT02000009">
    <property type="protein sequence ID" value="KAG9218492.1"/>
    <property type="molecule type" value="Genomic_DNA"/>
</dbReference>
<name>A0ACB7IJV2_PLECO</name>
<reference evidence="1 2" key="1">
    <citation type="journal article" date="2021" name="Appl. Environ. Microbiol.">
        <title>Genetic linkage and physical mapping for an oyster mushroom Pleurotus cornucopiae and QTL analysis for the trait cap color.</title>
        <authorList>
            <person name="Zhang Y."/>
            <person name="Gao W."/>
            <person name="Sonnenberg A."/>
            <person name="Chen Q."/>
            <person name="Zhang J."/>
            <person name="Huang C."/>
        </authorList>
    </citation>
    <scope>NUCLEOTIDE SEQUENCE [LARGE SCALE GENOMIC DNA]</scope>
    <source>
        <strain evidence="1">CCMSSC00406</strain>
    </source>
</reference>
<keyword evidence="2" id="KW-1185">Reference proteome</keyword>
<evidence type="ECO:0000313" key="2">
    <source>
        <dbReference type="Proteomes" id="UP000824881"/>
    </source>
</evidence>
<proteinExistence type="predicted"/>
<comment type="caution">
    <text evidence="1">The sequence shown here is derived from an EMBL/GenBank/DDBJ whole genome shotgun (WGS) entry which is preliminary data.</text>
</comment>
<gene>
    <name evidence="1" type="ORF">CCMSSC00406_0008845</name>
</gene>
<organism evidence="1 2">
    <name type="scientific">Pleurotus cornucopiae</name>
    <name type="common">Cornucopia mushroom</name>
    <dbReference type="NCBI Taxonomy" id="5321"/>
    <lineage>
        <taxon>Eukaryota</taxon>
        <taxon>Fungi</taxon>
        <taxon>Dikarya</taxon>
        <taxon>Basidiomycota</taxon>
        <taxon>Agaricomycotina</taxon>
        <taxon>Agaricomycetes</taxon>
        <taxon>Agaricomycetidae</taxon>
        <taxon>Agaricales</taxon>
        <taxon>Pleurotineae</taxon>
        <taxon>Pleurotaceae</taxon>
        <taxon>Pleurotus</taxon>
    </lineage>
</organism>